<name>A0ABR3FB50_9AGAR</name>
<gene>
    <name evidence="1" type="ORF">V5O48_009404</name>
</gene>
<dbReference type="Proteomes" id="UP001465976">
    <property type="component" value="Unassembled WGS sequence"/>
</dbReference>
<protein>
    <recommendedName>
        <fullName evidence="3">F-box domain-containing protein</fullName>
    </recommendedName>
</protein>
<comment type="caution">
    <text evidence="1">The sequence shown here is derived from an EMBL/GenBank/DDBJ whole genome shotgun (WGS) entry which is preliminary data.</text>
</comment>
<reference evidence="1 2" key="1">
    <citation type="submission" date="2024-02" db="EMBL/GenBank/DDBJ databases">
        <title>A draft genome for the cacao thread blight pathogen Marasmius crinis-equi.</title>
        <authorList>
            <person name="Cohen S.P."/>
            <person name="Baruah I.K."/>
            <person name="Amoako-Attah I."/>
            <person name="Bukari Y."/>
            <person name="Meinhardt L.W."/>
            <person name="Bailey B.A."/>
        </authorList>
    </citation>
    <scope>NUCLEOTIDE SEQUENCE [LARGE SCALE GENOMIC DNA]</scope>
    <source>
        <strain evidence="1 2">GH-76</strain>
    </source>
</reference>
<sequence>MNLLTCGTCGIANGYNLVLPQPPVPALLNSNAHPREEDVDSIRRVATQVEDELKPLDSEIGRLKRVVADLEAARETLVKFAKDHRAVLSATRRLPSEILQAIFEHCLPSRGAEESFDIWDVKQAPWVLTHVCSRWRSIALGYPRLWEHIVLHAASLKRPIRGRIQLLQAHIDRAGVLPLRVRLHSEYDRKEDRDLVDILVIHSLRWQSLELNVPLALFKRMRPIRDRLPKLQKLRVIVQNYHAEDLSYMFGNTPALQEVKLVVVPFYDVYPTFPYRQLLRLAGGFNVELALSILQQAGNLTECKLSVYERESFVRMPASIIRMSSLRSLDLRIERSHRFLEHLELPVLEELRLEYIERPRGAEFHEGLLRPTPLLQMLTRSSPPIQKLLIQDSYWFQDEFIALLRATPTVRKLQLSVIQHMLDFSALIYNPGDGTCGSDAPSLPLVPRLVDLSLEVHSQLNTDSLLDMIESRARIPDPSPPDLPSVPARMKSCHVRTAASFQPSIFTIVRLERLRAEGLDVFITDQRYL</sequence>
<organism evidence="1 2">
    <name type="scientific">Marasmius crinis-equi</name>
    <dbReference type="NCBI Taxonomy" id="585013"/>
    <lineage>
        <taxon>Eukaryota</taxon>
        <taxon>Fungi</taxon>
        <taxon>Dikarya</taxon>
        <taxon>Basidiomycota</taxon>
        <taxon>Agaricomycotina</taxon>
        <taxon>Agaricomycetes</taxon>
        <taxon>Agaricomycetidae</taxon>
        <taxon>Agaricales</taxon>
        <taxon>Marasmiineae</taxon>
        <taxon>Marasmiaceae</taxon>
        <taxon>Marasmius</taxon>
    </lineage>
</organism>
<dbReference type="EMBL" id="JBAHYK010000615">
    <property type="protein sequence ID" value="KAL0572547.1"/>
    <property type="molecule type" value="Genomic_DNA"/>
</dbReference>
<proteinExistence type="predicted"/>
<dbReference type="InterPro" id="IPR032675">
    <property type="entry name" value="LRR_dom_sf"/>
</dbReference>
<dbReference type="SUPFAM" id="SSF52047">
    <property type="entry name" value="RNI-like"/>
    <property type="match status" value="1"/>
</dbReference>
<keyword evidence="2" id="KW-1185">Reference proteome</keyword>
<evidence type="ECO:0000313" key="2">
    <source>
        <dbReference type="Proteomes" id="UP001465976"/>
    </source>
</evidence>
<accession>A0ABR3FB50</accession>
<dbReference type="Gene3D" id="3.80.10.10">
    <property type="entry name" value="Ribonuclease Inhibitor"/>
    <property type="match status" value="1"/>
</dbReference>
<evidence type="ECO:0008006" key="3">
    <source>
        <dbReference type="Google" id="ProtNLM"/>
    </source>
</evidence>
<evidence type="ECO:0000313" key="1">
    <source>
        <dbReference type="EMBL" id="KAL0572547.1"/>
    </source>
</evidence>
<dbReference type="Gene3D" id="1.20.1280.50">
    <property type="match status" value="1"/>
</dbReference>